<dbReference type="PROSITE" id="PS50089">
    <property type="entry name" value="ZF_RING_2"/>
    <property type="match status" value="1"/>
</dbReference>
<dbReference type="GO" id="GO:0070842">
    <property type="term" value="P:aggresome assembly"/>
    <property type="evidence" value="ECO:0007669"/>
    <property type="project" value="TreeGrafter"/>
</dbReference>
<dbReference type="GO" id="GO:0016235">
    <property type="term" value="C:aggresome"/>
    <property type="evidence" value="ECO:0007669"/>
    <property type="project" value="TreeGrafter"/>
</dbReference>
<feature type="coiled-coil region" evidence="7">
    <location>
        <begin position="211"/>
        <end position="238"/>
    </location>
</feature>
<dbReference type="InterPro" id="IPR001841">
    <property type="entry name" value="Znf_RING"/>
</dbReference>
<dbReference type="Pfam" id="PF00643">
    <property type="entry name" value="zf-B_box"/>
    <property type="match status" value="1"/>
</dbReference>
<dbReference type="CDD" id="cd03773">
    <property type="entry name" value="MATH_TRIM37"/>
    <property type="match status" value="1"/>
</dbReference>
<dbReference type="GO" id="GO:0006513">
    <property type="term" value="P:protein monoubiquitination"/>
    <property type="evidence" value="ECO:0007669"/>
    <property type="project" value="TreeGrafter"/>
</dbReference>
<dbReference type="Gene3D" id="3.30.160.60">
    <property type="entry name" value="Classic Zinc Finger"/>
    <property type="match status" value="1"/>
</dbReference>
<evidence type="ECO:0000256" key="6">
    <source>
        <dbReference type="PROSITE-ProRule" id="PRU00024"/>
    </source>
</evidence>
<dbReference type="SMART" id="SM00336">
    <property type="entry name" value="BBOX"/>
    <property type="match status" value="1"/>
</dbReference>
<evidence type="ECO:0000256" key="5">
    <source>
        <dbReference type="ARBA" id="ARBA00022833"/>
    </source>
</evidence>
<gene>
    <name evidence="12" type="ORF">APZ42_020559</name>
</gene>
<proteinExistence type="predicted"/>
<name>A0A164X8T8_9CRUS</name>
<dbReference type="InterPro" id="IPR013083">
    <property type="entry name" value="Znf_RING/FYVE/PHD"/>
</dbReference>
<dbReference type="PANTHER" id="PTHR36754:SF2">
    <property type="entry name" value="E3 UBIQUITIN-PROTEIN LIGASE TRIM37"/>
    <property type="match status" value="1"/>
</dbReference>
<evidence type="ECO:0000256" key="7">
    <source>
        <dbReference type="SAM" id="Coils"/>
    </source>
</evidence>
<dbReference type="Pfam" id="PF22486">
    <property type="entry name" value="MATH_2"/>
    <property type="match status" value="1"/>
</dbReference>
<evidence type="ECO:0000256" key="2">
    <source>
        <dbReference type="ARBA" id="ARBA00022490"/>
    </source>
</evidence>
<keyword evidence="3" id="KW-0479">Metal-binding</keyword>
<keyword evidence="2" id="KW-0963">Cytoplasm</keyword>
<dbReference type="GO" id="GO:0051865">
    <property type="term" value="P:protein autoubiquitination"/>
    <property type="evidence" value="ECO:0007669"/>
    <property type="project" value="TreeGrafter"/>
</dbReference>
<dbReference type="GO" id="GO:0005778">
    <property type="term" value="C:peroxisomal membrane"/>
    <property type="evidence" value="ECO:0007669"/>
    <property type="project" value="TreeGrafter"/>
</dbReference>
<feature type="region of interest" description="Disordered" evidence="8">
    <location>
        <begin position="655"/>
        <end position="733"/>
    </location>
</feature>
<feature type="domain" description="MATH" evidence="11">
    <location>
        <begin position="279"/>
        <end position="412"/>
    </location>
</feature>
<evidence type="ECO:0000313" key="12">
    <source>
        <dbReference type="EMBL" id="KZS13973.1"/>
    </source>
</evidence>
<feature type="domain" description="B box-type" evidence="10">
    <location>
        <begin position="93"/>
        <end position="135"/>
    </location>
</feature>
<evidence type="ECO:0000313" key="13">
    <source>
        <dbReference type="Proteomes" id="UP000076858"/>
    </source>
</evidence>
<feature type="domain" description="RING-type" evidence="9">
    <location>
        <begin position="10"/>
        <end position="50"/>
    </location>
</feature>
<keyword evidence="5" id="KW-0862">Zinc</keyword>
<dbReference type="GO" id="GO:0061630">
    <property type="term" value="F:ubiquitin protein ligase activity"/>
    <property type="evidence" value="ECO:0007669"/>
    <property type="project" value="TreeGrafter"/>
</dbReference>
<dbReference type="GO" id="GO:0005164">
    <property type="term" value="F:tumor necrosis factor receptor binding"/>
    <property type="evidence" value="ECO:0007669"/>
    <property type="project" value="TreeGrafter"/>
</dbReference>
<keyword evidence="7" id="KW-0175">Coiled coil</keyword>
<dbReference type="Gene3D" id="3.30.40.10">
    <property type="entry name" value="Zinc/RING finger domain, C3HC4 (zinc finger)"/>
    <property type="match status" value="1"/>
</dbReference>
<dbReference type="SMART" id="SM00061">
    <property type="entry name" value="MATH"/>
    <property type="match status" value="1"/>
</dbReference>
<dbReference type="AlphaFoldDB" id="A0A164X8T8"/>
<evidence type="ECO:0000256" key="8">
    <source>
        <dbReference type="SAM" id="MobiDB-lite"/>
    </source>
</evidence>
<protein>
    <submittedName>
        <fullName evidence="12">Tripartite motif-containing protein</fullName>
    </submittedName>
</protein>
<dbReference type="PANTHER" id="PTHR36754">
    <property type="entry name" value="E3 UBIQUITIN-PROTEIN LIGASE TRIM37"/>
    <property type="match status" value="1"/>
</dbReference>
<dbReference type="SUPFAM" id="SSF49599">
    <property type="entry name" value="TRAF domain-like"/>
    <property type="match status" value="1"/>
</dbReference>
<dbReference type="InterPro" id="IPR053003">
    <property type="entry name" value="TRIM_RBCC_E3_ubiq-ligases"/>
</dbReference>
<comment type="caution">
    <text evidence="12">The sequence shown here is derived from an EMBL/GenBank/DDBJ whole genome shotgun (WGS) entry which is preliminary data.</text>
</comment>
<evidence type="ECO:0000256" key="1">
    <source>
        <dbReference type="ARBA" id="ARBA00004496"/>
    </source>
</evidence>
<dbReference type="Gene3D" id="2.60.210.10">
    <property type="entry name" value="Apoptosis, Tumor Necrosis Factor Receptor Associated Protein 2, Chain A"/>
    <property type="match status" value="1"/>
</dbReference>
<evidence type="ECO:0000259" key="10">
    <source>
        <dbReference type="PROSITE" id="PS50119"/>
    </source>
</evidence>
<keyword evidence="4 6" id="KW-0863">Zinc-finger</keyword>
<dbReference type="InterPro" id="IPR002083">
    <property type="entry name" value="MATH/TRAF_dom"/>
</dbReference>
<dbReference type="GO" id="GO:0008270">
    <property type="term" value="F:zinc ion binding"/>
    <property type="evidence" value="ECO:0007669"/>
    <property type="project" value="UniProtKB-KW"/>
</dbReference>
<dbReference type="OrthoDB" id="192247at2759"/>
<dbReference type="InterPro" id="IPR037299">
    <property type="entry name" value="TRIM37_MATH"/>
</dbReference>
<evidence type="ECO:0000256" key="3">
    <source>
        <dbReference type="ARBA" id="ARBA00022723"/>
    </source>
</evidence>
<comment type="subcellular location">
    <subcellularLocation>
        <location evidence="1">Cytoplasm</location>
    </subcellularLocation>
</comment>
<dbReference type="EMBL" id="LRGB01001005">
    <property type="protein sequence ID" value="KZS13973.1"/>
    <property type="molecule type" value="Genomic_DNA"/>
</dbReference>
<organism evidence="12 13">
    <name type="scientific">Daphnia magna</name>
    <dbReference type="NCBI Taxonomy" id="35525"/>
    <lineage>
        <taxon>Eukaryota</taxon>
        <taxon>Metazoa</taxon>
        <taxon>Ecdysozoa</taxon>
        <taxon>Arthropoda</taxon>
        <taxon>Crustacea</taxon>
        <taxon>Branchiopoda</taxon>
        <taxon>Diplostraca</taxon>
        <taxon>Cladocera</taxon>
        <taxon>Anomopoda</taxon>
        <taxon>Daphniidae</taxon>
        <taxon>Daphnia</taxon>
    </lineage>
</organism>
<feature type="region of interest" description="Disordered" evidence="8">
    <location>
        <begin position="537"/>
        <end position="561"/>
    </location>
</feature>
<dbReference type="PROSITE" id="PS50144">
    <property type="entry name" value="MATH"/>
    <property type="match status" value="1"/>
</dbReference>
<dbReference type="SUPFAM" id="SSF57850">
    <property type="entry name" value="RING/U-box"/>
    <property type="match status" value="1"/>
</dbReference>
<accession>A0A164X8T8</accession>
<dbReference type="SUPFAM" id="SSF57845">
    <property type="entry name" value="B-box zinc-binding domain"/>
    <property type="match status" value="1"/>
</dbReference>
<evidence type="ECO:0000256" key="4">
    <source>
        <dbReference type="ARBA" id="ARBA00022771"/>
    </source>
</evidence>
<dbReference type="InterPro" id="IPR000315">
    <property type="entry name" value="Znf_B-box"/>
</dbReference>
<dbReference type="STRING" id="35525.A0A164X8T8"/>
<dbReference type="InterPro" id="IPR003649">
    <property type="entry name" value="Bbox_C"/>
</dbReference>
<keyword evidence="13" id="KW-1185">Reference proteome</keyword>
<sequence>MEGIADVFRCFICMDKLRDARLCPHCSKLCCFACIRRWLVEQRSQCPHCRLPLRPHELVNCRWVGDITQQLESLQLQSTPSITPSNSISNSASTTDLCDMHSEKLSVYCVTCKSCICHKCALWEGTHSGHMFQPLDGMYETHATKIRDGIAQLRRRLLEISMIVQDVERNVESVRTAKDEKVSEIRHAVELVVSRLDSQLRSKLLSLVGQKNVLTQEIDHLEALLQETETTLQNESKSQLIAKSGEIMSAMDRAERRAFSSFTLHHVPADFQSEIVPPYNTSVFAIEDFSRMRNNADPIYSPPLVVDGLKWRLKVYPDGNGIVRGNYLSVFLELTSGVSEPAKYEYRVELVYQGPNNASGGLSANRNIVREFASEFDAGECWGYNRFFRLDLLASEGYLRPESNSLILRFHVRPPTYYQKCRDLQRYLSSMLQKHARYLNIIKGFTEGRHDQELVQSDGEENVDVRNQIGSATSSVPDRGAATVCLSTQTSTLNTSITENDDVLLTDEVFESTSPSQRLLNLTDSVRRLAGGFQSTTLQPDDEWVSTSSESGTPSLGNDNVVDENNLSEGELELSEAVISVNQYIMQPRFASGSNFDRNVSASSIRDGDITYPLMDQTFRELNNASMNGIASNVSVHSFAERDWDQETLEMSSIVPETEQPVRTPVRTTRLRSPQSHQRKNRRVRDSTFLLPRLGTSRRRSISPPRSRAPIPSPAPAPQAAANFSVKGSATEE</sequence>
<reference evidence="12 13" key="1">
    <citation type="submission" date="2016-03" db="EMBL/GenBank/DDBJ databases">
        <title>EvidentialGene: Evidence-directed Construction of Genes on Genomes.</title>
        <authorList>
            <person name="Gilbert D.G."/>
            <person name="Choi J.-H."/>
            <person name="Mockaitis K."/>
            <person name="Colbourne J."/>
            <person name="Pfrender M."/>
        </authorList>
    </citation>
    <scope>NUCLEOTIDE SEQUENCE [LARGE SCALE GENOMIC DNA]</scope>
    <source>
        <strain evidence="12 13">Xinb3</strain>
        <tissue evidence="12">Complete organism</tissue>
    </source>
</reference>
<evidence type="ECO:0000259" key="9">
    <source>
        <dbReference type="PROSITE" id="PS50089"/>
    </source>
</evidence>
<dbReference type="CDD" id="cd16619">
    <property type="entry name" value="mRING-HC-C4C4_TRIM37_C-VIII"/>
    <property type="match status" value="1"/>
</dbReference>
<dbReference type="InterPro" id="IPR008974">
    <property type="entry name" value="TRAF-like"/>
</dbReference>
<evidence type="ECO:0000259" key="11">
    <source>
        <dbReference type="PROSITE" id="PS50144"/>
    </source>
</evidence>
<dbReference type="Proteomes" id="UP000076858">
    <property type="component" value="Unassembled WGS sequence"/>
</dbReference>
<dbReference type="CDD" id="cd19779">
    <property type="entry name" value="Bbox2_TRIM37_C-VIII"/>
    <property type="match status" value="1"/>
</dbReference>
<feature type="compositionally biased region" description="Polar residues" evidence="8">
    <location>
        <begin position="537"/>
        <end position="558"/>
    </location>
</feature>
<dbReference type="GO" id="GO:0031625">
    <property type="term" value="F:ubiquitin protein ligase binding"/>
    <property type="evidence" value="ECO:0007669"/>
    <property type="project" value="TreeGrafter"/>
</dbReference>
<dbReference type="SMART" id="SM00502">
    <property type="entry name" value="BBC"/>
    <property type="match status" value="1"/>
</dbReference>
<dbReference type="PROSITE" id="PS50119">
    <property type="entry name" value="ZF_BBOX"/>
    <property type="match status" value="1"/>
</dbReference>